<keyword evidence="2" id="KW-0472">Membrane</keyword>
<protein>
    <submittedName>
        <fullName evidence="3">Uncharacterized protein</fullName>
    </submittedName>
</protein>
<keyword evidence="2" id="KW-0812">Transmembrane</keyword>
<dbReference type="InterPro" id="IPR036412">
    <property type="entry name" value="HAD-like_sf"/>
</dbReference>
<accession>A0AAU7YM98</accession>
<evidence type="ECO:0000313" key="3">
    <source>
        <dbReference type="EMBL" id="XCA33900.1"/>
    </source>
</evidence>
<dbReference type="AlphaFoldDB" id="A0AAU7YM98"/>
<feature type="region of interest" description="Disordered" evidence="1">
    <location>
        <begin position="302"/>
        <end position="401"/>
    </location>
</feature>
<evidence type="ECO:0000256" key="2">
    <source>
        <dbReference type="SAM" id="Phobius"/>
    </source>
</evidence>
<evidence type="ECO:0000256" key="1">
    <source>
        <dbReference type="SAM" id="MobiDB-lite"/>
    </source>
</evidence>
<feature type="compositionally biased region" description="Low complexity" evidence="1">
    <location>
        <begin position="302"/>
        <end position="316"/>
    </location>
</feature>
<reference evidence="3" key="1">
    <citation type="submission" date="2024-06" db="EMBL/GenBank/DDBJ databases">
        <title>Genome assembly of the Oeneis chryxus ivallda.</title>
        <authorList>
            <person name="MacDonald Z."/>
            <person name="Shaffer H.B."/>
            <person name="Gillespie T."/>
            <person name="Marimuthu M.P.A."/>
            <person name="Nguyen O."/>
            <person name="Fairbairn C.W."/>
            <person name="Seligmann W.E."/>
            <person name="Escalona M."/>
            <person name="Miller C."/>
            <person name="Toffelmier E."/>
        </authorList>
    </citation>
    <scope>NUCLEOTIDE SEQUENCE</scope>
    <source>
        <strain evidence="3">CCGP_102_HBS-TG_Oc004</strain>
    </source>
</reference>
<dbReference type="InterPro" id="IPR023214">
    <property type="entry name" value="HAD_sf"/>
</dbReference>
<name>A0AAU7YM98_9RICK</name>
<feature type="transmembrane region" description="Helical" evidence="2">
    <location>
        <begin position="572"/>
        <end position="592"/>
    </location>
</feature>
<feature type="compositionally biased region" description="Low complexity" evidence="1">
    <location>
        <begin position="377"/>
        <end position="389"/>
    </location>
</feature>
<keyword evidence="2" id="KW-1133">Transmembrane helix</keyword>
<feature type="compositionally biased region" description="Polar residues" evidence="1">
    <location>
        <begin position="337"/>
        <end position="365"/>
    </location>
</feature>
<feature type="region of interest" description="Disordered" evidence="1">
    <location>
        <begin position="1"/>
        <end position="40"/>
    </location>
</feature>
<feature type="transmembrane region" description="Helical" evidence="2">
    <location>
        <begin position="612"/>
        <end position="632"/>
    </location>
</feature>
<feature type="transmembrane region" description="Helical" evidence="2">
    <location>
        <begin position="434"/>
        <end position="453"/>
    </location>
</feature>
<feature type="transmembrane region" description="Helical" evidence="2">
    <location>
        <begin position="468"/>
        <end position="490"/>
    </location>
</feature>
<gene>
    <name evidence="3" type="ORF">ABS861_00320</name>
</gene>
<organism evidence="3">
    <name type="scientific">Wolbachia endosymbiont of Oeneis ivallda</name>
    <dbReference type="NCBI Taxonomy" id="3171168"/>
    <lineage>
        <taxon>Bacteria</taxon>
        <taxon>Pseudomonadati</taxon>
        <taxon>Pseudomonadota</taxon>
        <taxon>Alphaproteobacteria</taxon>
        <taxon>Rickettsiales</taxon>
        <taxon>Anaplasmataceae</taxon>
        <taxon>Wolbachieae</taxon>
        <taxon>Wolbachia</taxon>
    </lineage>
</organism>
<dbReference type="SUPFAM" id="SSF56784">
    <property type="entry name" value="HAD-like"/>
    <property type="match status" value="1"/>
</dbReference>
<sequence length="705" mass="77882">MHGVGNKDNITPISHKAGSENGTPTPTPRTSTPKQGDKKISPLSFEKTEEAISNVPTRSNALLIFDFNQTIVESSICNQFASKNYSDYGSGKENALTDEKIKEFLEKSGIKNKEKLKSVLQSALSSGVEVAVVSTTYPKAVEYVVKNHLGLAEDQAQSIKIFEGVTKRQTSRIADPAKTTEPQDPQIGKHLCVLYLLKAYKKDKGMLPQKAMLVDGNMRNTNPVDDFCRNIKELLEKDMNSLLENIDQEIAEVDISEAGLKNITFKGINVSGEQTTDKAADGDYLNEVGVWMTDDSTDVIMSTTPSLGRSSSSESPYAELVDLPTPSGSVRGKSDRTTYATIKNSPNNETDSQYPIFSAQETVFNDSDKTSSRLSRKLSSNTSSTSPPSYKTDGSEKSLISDSRSDIDNDIILKNKKTNRFWPKAQYAMQQKGVVIFGATAIVLGTSAALVYLQDKAKFIAFFANSPLYTIIPVIAVASLLAISPIFLGIKQFVNTKEYQTQVKNADEVLDNVLRHQPEGKVIKSVRLEYSNGTHSNFVFNAWESKKAFVNIDEKVISKTNKIESVINNRPLFTALLTGVVAANIALPLLLYAEGGVNNIQKFYQNPLTNNIRLLPLTGLGIVALLAVYLGVHYYRKTNCTNLVYSEETINPKNVNEKFIEEIKRERTKVLGENHSKDAKRSSLTLEQVVVQSHNYKDAIYSIDE</sequence>
<dbReference type="EMBL" id="CP158587">
    <property type="protein sequence ID" value="XCA33900.1"/>
    <property type="molecule type" value="Genomic_DNA"/>
</dbReference>
<dbReference type="Gene3D" id="3.40.50.1000">
    <property type="entry name" value="HAD superfamily/HAD-like"/>
    <property type="match status" value="1"/>
</dbReference>
<proteinExistence type="predicted"/>